<sequence length="665" mass="72907">MRSVLEMSSKIVDVDPFLIALFDLPVGVHASSNDSSRRTNGQGDTTTRPNQPDHSVDSDNASLLHGENISLTNEELSDESSLFTSVNNGSSPFNAFLPRPRLTVVRSSYEFVAGGGGKSSSLGNTSEVTKTKMKRSAIKSLKKLVSRGSKKSSDNLPLPLSFDEADSVVSGPPSLVESEKSLYTPTQNINGLLSLERLSTLQSKIGSIRSIIQSLEGDLITTRNELSKAHQQLHFATVEIADIQRAALEADVGLSKLVYQNRAMSASRMSPLYFFDADMSPRSSNTSSSSDSFQTVNENESINSPILLDEAPTRTLKEDEDKTPLKKNIKAKHSFKRINSRLNSSDELDSIDNPSTRENSNDQEEERPLTCFNEKPSRRTLLSQESFIRAHDLAIDGSDNAPLVSLYKTDIRDVVNALFEKGAQCAMDESDRWIPEQGTGKLLSKRANGDVVGPVGKWPNGAFGDEVLVWSSKCSHRGFGSEYPMVKARGLIPTSALQMVQLLLDSGRVRQYNKMSLGRIDEHCFAKGIERVSECPQTGVIGEAKIVRSKSQPPIVRKPVELRLLLHARRLLSQGGDGSIYLTIGRSVWETEVGTTAAEDNSVTRCEMLLSVNMIRDLPVSNEHWCEITTITHGVSPGVPISIGKRIGLAAAAKYIRDIRAVFEK</sequence>
<feature type="region of interest" description="Disordered" evidence="1">
    <location>
        <begin position="343"/>
        <end position="369"/>
    </location>
</feature>
<accession>A0ABD3RH72</accession>
<name>A0ABD3RH72_9STRA</name>
<proteinExistence type="predicted"/>
<protein>
    <submittedName>
        <fullName evidence="2">Uncharacterized protein</fullName>
    </submittedName>
</protein>
<dbReference type="EMBL" id="JALLPB020000211">
    <property type="protein sequence ID" value="KAL3812198.1"/>
    <property type="molecule type" value="Genomic_DNA"/>
</dbReference>
<reference evidence="2 3" key="1">
    <citation type="submission" date="2024-10" db="EMBL/GenBank/DDBJ databases">
        <title>Updated reference genomes for cyclostephanoid diatoms.</title>
        <authorList>
            <person name="Roberts W.R."/>
            <person name="Alverson A.J."/>
        </authorList>
    </citation>
    <scope>NUCLEOTIDE SEQUENCE [LARGE SCALE GENOMIC DNA]</scope>
    <source>
        <strain evidence="2 3">AJA228-03</strain>
    </source>
</reference>
<dbReference type="InterPro" id="IPR023393">
    <property type="entry name" value="START-like_dom_sf"/>
</dbReference>
<dbReference type="AlphaFoldDB" id="A0ABD3RH72"/>
<evidence type="ECO:0000313" key="3">
    <source>
        <dbReference type="Proteomes" id="UP001530377"/>
    </source>
</evidence>
<evidence type="ECO:0000256" key="1">
    <source>
        <dbReference type="SAM" id="MobiDB-lite"/>
    </source>
</evidence>
<feature type="compositionally biased region" description="Basic and acidic residues" evidence="1">
    <location>
        <begin position="311"/>
        <end position="324"/>
    </location>
</feature>
<evidence type="ECO:0000313" key="2">
    <source>
        <dbReference type="EMBL" id="KAL3812198.1"/>
    </source>
</evidence>
<organism evidence="2 3">
    <name type="scientific">Cyclostephanos tholiformis</name>
    <dbReference type="NCBI Taxonomy" id="382380"/>
    <lineage>
        <taxon>Eukaryota</taxon>
        <taxon>Sar</taxon>
        <taxon>Stramenopiles</taxon>
        <taxon>Ochrophyta</taxon>
        <taxon>Bacillariophyta</taxon>
        <taxon>Coscinodiscophyceae</taxon>
        <taxon>Thalassiosirophycidae</taxon>
        <taxon>Stephanodiscales</taxon>
        <taxon>Stephanodiscaceae</taxon>
        <taxon>Cyclostephanos</taxon>
    </lineage>
</organism>
<keyword evidence="3" id="KW-1185">Reference proteome</keyword>
<dbReference type="SUPFAM" id="SSF55961">
    <property type="entry name" value="Bet v1-like"/>
    <property type="match status" value="1"/>
</dbReference>
<comment type="caution">
    <text evidence="2">The sequence shown here is derived from an EMBL/GenBank/DDBJ whole genome shotgun (WGS) entry which is preliminary data.</text>
</comment>
<feature type="region of interest" description="Disordered" evidence="1">
    <location>
        <begin position="280"/>
        <end position="330"/>
    </location>
</feature>
<dbReference type="Proteomes" id="UP001530377">
    <property type="component" value="Unassembled WGS sequence"/>
</dbReference>
<dbReference type="Gene3D" id="3.30.530.20">
    <property type="match status" value="1"/>
</dbReference>
<gene>
    <name evidence="2" type="ORF">ACHAXA_009672</name>
</gene>
<feature type="region of interest" description="Disordered" evidence="1">
    <location>
        <begin position="30"/>
        <end position="61"/>
    </location>
</feature>
<feature type="compositionally biased region" description="Polar residues" evidence="1">
    <location>
        <begin position="293"/>
        <end position="304"/>
    </location>
</feature>
<feature type="compositionally biased region" description="Low complexity" evidence="1">
    <location>
        <begin position="280"/>
        <end position="292"/>
    </location>
</feature>